<organism evidence="3 4">
    <name type="scientific">Orycteropus afer afer</name>
    <dbReference type="NCBI Taxonomy" id="1230840"/>
    <lineage>
        <taxon>Eukaryota</taxon>
        <taxon>Metazoa</taxon>
        <taxon>Chordata</taxon>
        <taxon>Craniata</taxon>
        <taxon>Vertebrata</taxon>
        <taxon>Euteleostomi</taxon>
        <taxon>Mammalia</taxon>
        <taxon>Eutheria</taxon>
        <taxon>Afrotheria</taxon>
        <taxon>Tubulidentata</taxon>
        <taxon>Orycteropodidae</taxon>
        <taxon>Orycteropus</taxon>
    </lineage>
</organism>
<protein>
    <submittedName>
        <fullName evidence="4">Melanoma-associated antigen 10-like</fullName>
    </submittedName>
</protein>
<dbReference type="Proteomes" id="UP000694850">
    <property type="component" value="Unplaced"/>
</dbReference>
<dbReference type="Gene3D" id="1.10.10.1200">
    <property type="entry name" value="MAGE homology domain, winged helix WH1 motif"/>
    <property type="match status" value="1"/>
</dbReference>
<dbReference type="GO" id="GO:0000122">
    <property type="term" value="P:negative regulation of transcription by RNA polymerase II"/>
    <property type="evidence" value="ECO:0007669"/>
    <property type="project" value="TreeGrafter"/>
</dbReference>
<dbReference type="SMART" id="SM01392">
    <property type="entry name" value="MAGE_N"/>
    <property type="match status" value="1"/>
</dbReference>
<proteinExistence type="predicted"/>
<evidence type="ECO:0000313" key="3">
    <source>
        <dbReference type="Proteomes" id="UP000694850"/>
    </source>
</evidence>
<dbReference type="FunFam" id="1.10.10.1210:FF:000001">
    <property type="entry name" value="melanoma-associated antigen D1"/>
    <property type="match status" value="1"/>
</dbReference>
<feature type="domain" description="MAGE" evidence="2">
    <location>
        <begin position="117"/>
        <end position="316"/>
    </location>
</feature>
<dbReference type="Pfam" id="PF01454">
    <property type="entry name" value="MAGE"/>
    <property type="match status" value="1"/>
</dbReference>
<dbReference type="Gene3D" id="1.10.10.1210">
    <property type="entry name" value="MAGE homology domain, winged helix WH2 motif"/>
    <property type="match status" value="1"/>
</dbReference>
<keyword evidence="3" id="KW-1185">Reference proteome</keyword>
<dbReference type="SMART" id="SM01373">
    <property type="entry name" value="MAGE"/>
    <property type="match status" value="1"/>
</dbReference>
<dbReference type="InterPro" id="IPR002190">
    <property type="entry name" value="MHD_dom"/>
</dbReference>
<accession>A0A8B7ASR6</accession>
<feature type="region of interest" description="Disordered" evidence="1">
    <location>
        <begin position="88"/>
        <end position="109"/>
    </location>
</feature>
<dbReference type="InterPro" id="IPR021072">
    <property type="entry name" value="MAGE_N"/>
</dbReference>
<evidence type="ECO:0000313" key="4">
    <source>
        <dbReference type="RefSeq" id="XP_007951040.1"/>
    </source>
</evidence>
<dbReference type="OrthoDB" id="9836954at2759"/>
<evidence type="ECO:0000259" key="2">
    <source>
        <dbReference type="PROSITE" id="PS50838"/>
    </source>
</evidence>
<dbReference type="InterPro" id="IPR037445">
    <property type="entry name" value="MAGE"/>
</dbReference>
<feature type="compositionally biased region" description="Polar residues" evidence="1">
    <location>
        <begin position="88"/>
        <end position="105"/>
    </location>
</feature>
<dbReference type="GeneID" id="103207279"/>
<dbReference type="AlphaFoldDB" id="A0A8B7ASR6"/>
<dbReference type="FunFam" id="1.10.10.1200:FF:000007">
    <property type="entry name" value="Melanoma-associated antigen C2"/>
    <property type="match status" value="1"/>
</dbReference>
<dbReference type="RefSeq" id="XP_007951040.1">
    <property type="nucleotide sequence ID" value="XM_007952849.1"/>
</dbReference>
<dbReference type="PROSITE" id="PS50838">
    <property type="entry name" value="MAGE"/>
    <property type="match status" value="1"/>
</dbReference>
<sequence>MSHSPTPKRQCYTLDQDLQDETEAWDIEVPAAEEEMESPFSSSSLDFTNLCSSSSPLFLETMEDVYAVETMHTPQSCQVTSSISLSTLDNGSSTHKGESPSTWQGKPNIESLLTDPTDDIVVNMVQFLLLKYQTKQPITKAEMLTTVLKQYEDGFPMIFKKACDYIELVFGINIKREDPTGNSYVFYNTLDLTYDGILNNYKGMPKTGLLMLTLSLIFMEGNSVTEEKLWKVLNATGVYAGREHVIYGEPRQFITRDLVQEKYLEYRQVPNSDPPCYEFLWGPRALAETSKMKVLEFLTKVNGSIPHDFPVWYWEALRDEEERAKARISPMDTTTAIASSSANAPSISFSYP</sequence>
<dbReference type="InterPro" id="IPR041898">
    <property type="entry name" value="MAGE_WH1"/>
</dbReference>
<dbReference type="InterPro" id="IPR041899">
    <property type="entry name" value="MAGE_WH2"/>
</dbReference>
<reference evidence="4" key="1">
    <citation type="submission" date="2025-08" db="UniProtKB">
        <authorList>
            <consortium name="RefSeq"/>
        </authorList>
    </citation>
    <scope>IDENTIFICATION</scope>
</reference>
<dbReference type="PANTHER" id="PTHR11736:SF84">
    <property type="entry name" value="MELANOMA-ASSOCIATED ANTIGEN C2"/>
    <property type="match status" value="1"/>
</dbReference>
<dbReference type="PANTHER" id="PTHR11736">
    <property type="entry name" value="MELANOMA-ASSOCIATED ANTIGEN MAGE ANTIGEN"/>
    <property type="match status" value="1"/>
</dbReference>
<gene>
    <name evidence="4" type="primary">LOC103207279</name>
</gene>
<dbReference type="GO" id="GO:0005634">
    <property type="term" value="C:nucleus"/>
    <property type="evidence" value="ECO:0007669"/>
    <property type="project" value="TreeGrafter"/>
</dbReference>
<name>A0A8B7ASR6_ORYAF</name>
<evidence type="ECO:0000256" key="1">
    <source>
        <dbReference type="SAM" id="MobiDB-lite"/>
    </source>
</evidence>